<reference evidence="3" key="2">
    <citation type="submission" date="2025-08" db="UniProtKB">
        <authorList>
            <consortium name="RefSeq"/>
        </authorList>
    </citation>
    <scope>IDENTIFICATION</scope>
    <source>
        <tissue evidence="3">Leaf</tissue>
    </source>
</reference>
<evidence type="ECO:0000256" key="1">
    <source>
        <dbReference type="SAM" id="MobiDB-lite"/>
    </source>
</evidence>
<dbReference type="RefSeq" id="XP_010497283.2">
    <property type="nucleotide sequence ID" value="XM_010498981.2"/>
</dbReference>
<evidence type="ECO:0000313" key="3">
    <source>
        <dbReference type="RefSeq" id="XP_010497283.2"/>
    </source>
</evidence>
<proteinExistence type="predicted"/>
<dbReference type="Proteomes" id="UP000694864">
    <property type="component" value="Unplaced"/>
</dbReference>
<dbReference type="PANTHER" id="PTHR31780:SF10">
    <property type="entry name" value="LD36051P"/>
    <property type="match status" value="1"/>
</dbReference>
<name>A0ABM0Y8Q8_CAMSA</name>
<protein>
    <submittedName>
        <fullName evidence="3">Uncharacterized protein LOC104774350</fullName>
    </submittedName>
</protein>
<organism evidence="2 3">
    <name type="scientific">Camelina sativa</name>
    <name type="common">False flax</name>
    <name type="synonym">Myagrum sativum</name>
    <dbReference type="NCBI Taxonomy" id="90675"/>
    <lineage>
        <taxon>Eukaryota</taxon>
        <taxon>Viridiplantae</taxon>
        <taxon>Streptophyta</taxon>
        <taxon>Embryophyta</taxon>
        <taxon>Tracheophyta</taxon>
        <taxon>Spermatophyta</taxon>
        <taxon>Magnoliopsida</taxon>
        <taxon>eudicotyledons</taxon>
        <taxon>Gunneridae</taxon>
        <taxon>Pentapetalae</taxon>
        <taxon>rosids</taxon>
        <taxon>malvids</taxon>
        <taxon>Brassicales</taxon>
        <taxon>Brassicaceae</taxon>
        <taxon>Camelineae</taxon>
        <taxon>Camelina</taxon>
    </lineage>
</organism>
<accession>A0ABM0Y8Q8</accession>
<feature type="compositionally biased region" description="Polar residues" evidence="1">
    <location>
        <begin position="135"/>
        <end position="159"/>
    </location>
</feature>
<reference evidence="2" key="1">
    <citation type="journal article" date="2014" name="Nat. Commun.">
        <title>The emerging biofuel crop Camelina sativa retains a highly undifferentiated hexaploid genome structure.</title>
        <authorList>
            <person name="Kagale S."/>
            <person name="Koh C."/>
            <person name="Nixon J."/>
            <person name="Bollina V."/>
            <person name="Clarke W.E."/>
            <person name="Tuteja R."/>
            <person name="Spillane C."/>
            <person name="Robinson S.J."/>
            <person name="Links M.G."/>
            <person name="Clarke C."/>
            <person name="Higgins E.E."/>
            <person name="Huebert T."/>
            <person name="Sharpe A.G."/>
            <person name="Parkin I.A."/>
        </authorList>
    </citation>
    <scope>NUCLEOTIDE SEQUENCE [LARGE SCALE GENOMIC DNA]</scope>
    <source>
        <strain evidence="2">cv. DH55</strain>
    </source>
</reference>
<dbReference type="GeneID" id="104774350"/>
<keyword evidence="2" id="KW-1185">Reference proteome</keyword>
<feature type="non-terminal residue" evidence="3">
    <location>
        <position position="282"/>
    </location>
</feature>
<gene>
    <name evidence="3" type="primary">LOC104774350</name>
</gene>
<dbReference type="PANTHER" id="PTHR31780">
    <property type="entry name" value="STRESS RESPONSE PROTEIN NST1-RELATED"/>
    <property type="match status" value="1"/>
</dbReference>
<sequence length="282" mass="29455">MEICEAEAEAAASAIAVAAITNDETGGNASSTGPVLPVETKIYGGTELDDGSASGTVGGEPSLSKAEESLIVSLPADLSVDTPISLWPPVPSPHNSNQMITHFPPGPPHYPFFDVNPMLRGPIYAFGPHHDAGANLQSQSQKGPGTVSGPPTTWQQQGHSGVDSFYAPPSGFTGPFLTPPGTFPGVQGPPHMFVYNHFAPVGQFGGLSFMGTTYIPSGKQPDWKHNPIVSSSPVGGDGDVNNPNVASMQCNIVPPSLQHLPMPMFDPSSFQVFDPIIMISNN</sequence>
<evidence type="ECO:0000313" key="2">
    <source>
        <dbReference type="Proteomes" id="UP000694864"/>
    </source>
</evidence>
<feature type="region of interest" description="Disordered" evidence="1">
    <location>
        <begin position="130"/>
        <end position="159"/>
    </location>
</feature>
<dbReference type="InterPro" id="IPR051195">
    <property type="entry name" value="Fungal_stress_NST1"/>
</dbReference>